<gene>
    <name evidence="1" type="ORF">RIB2604_01705830</name>
</gene>
<dbReference type="Proteomes" id="UP000075230">
    <property type="component" value="Unassembled WGS sequence"/>
</dbReference>
<reference evidence="2" key="2">
    <citation type="submission" date="2016-02" db="EMBL/GenBank/DDBJ databases">
        <title>Genome sequencing of Aspergillus luchuensis NBRC 4314.</title>
        <authorList>
            <person name="Yamada O."/>
        </authorList>
    </citation>
    <scope>NUCLEOTIDE SEQUENCE [LARGE SCALE GENOMIC DNA]</scope>
    <source>
        <strain evidence="2">RIB 2604</strain>
    </source>
</reference>
<organism evidence="1 2">
    <name type="scientific">Aspergillus kawachii</name>
    <name type="common">White koji mold</name>
    <name type="synonym">Aspergillus awamori var. kawachi</name>
    <dbReference type="NCBI Taxonomy" id="1069201"/>
    <lineage>
        <taxon>Eukaryota</taxon>
        <taxon>Fungi</taxon>
        <taxon>Dikarya</taxon>
        <taxon>Ascomycota</taxon>
        <taxon>Pezizomycotina</taxon>
        <taxon>Eurotiomycetes</taxon>
        <taxon>Eurotiomycetidae</taxon>
        <taxon>Eurotiales</taxon>
        <taxon>Aspergillaceae</taxon>
        <taxon>Aspergillus</taxon>
        <taxon>Aspergillus subgen. Circumdati</taxon>
    </lineage>
</organism>
<accession>A0A146FB65</accession>
<dbReference type="AlphaFoldDB" id="A0A146FB65"/>
<reference evidence="1 2" key="1">
    <citation type="journal article" date="2016" name="DNA Res.">
        <title>Genome sequence of Aspergillus luchuensis NBRC 4314.</title>
        <authorList>
            <person name="Yamada O."/>
            <person name="Machida M."/>
            <person name="Hosoyama A."/>
            <person name="Goto M."/>
            <person name="Takahashi T."/>
            <person name="Futagami T."/>
            <person name="Yamagata Y."/>
            <person name="Takeuchi M."/>
            <person name="Kobayashi T."/>
            <person name="Koike H."/>
            <person name="Abe K."/>
            <person name="Asai K."/>
            <person name="Arita M."/>
            <person name="Fujita N."/>
            <person name="Fukuda K."/>
            <person name="Higa K."/>
            <person name="Horikawa H."/>
            <person name="Ishikawa T."/>
            <person name="Jinno K."/>
            <person name="Kato Y."/>
            <person name="Kirimura K."/>
            <person name="Mizutani O."/>
            <person name="Nakasone K."/>
            <person name="Sano M."/>
            <person name="Shiraishi Y."/>
            <person name="Tsukahara M."/>
            <person name="Gomi K."/>
        </authorList>
    </citation>
    <scope>NUCLEOTIDE SEQUENCE [LARGE SCALE GENOMIC DNA]</scope>
    <source>
        <strain evidence="1 2">RIB 2604</strain>
    </source>
</reference>
<comment type="caution">
    <text evidence="1">The sequence shown here is derived from an EMBL/GenBank/DDBJ whole genome shotgun (WGS) entry which is preliminary data.</text>
</comment>
<evidence type="ECO:0000313" key="2">
    <source>
        <dbReference type="Proteomes" id="UP000075230"/>
    </source>
</evidence>
<proteinExistence type="predicted"/>
<evidence type="ECO:0000313" key="1">
    <source>
        <dbReference type="EMBL" id="GAT23444.1"/>
    </source>
</evidence>
<name>A0A146FB65_ASPKA</name>
<dbReference type="EMBL" id="BCWF01000017">
    <property type="protein sequence ID" value="GAT23444.1"/>
    <property type="molecule type" value="Genomic_DNA"/>
</dbReference>
<protein>
    <submittedName>
        <fullName evidence="1">Group II decarboxylase</fullName>
    </submittedName>
</protein>
<sequence length="64" mass="7149">MQEAGKQNPGRFGLLIGSGSIAAVQLWLQETGGLRLCDHQNVADWDFRKLMGIYCYSKSLMEES</sequence>